<gene>
    <name evidence="1" type="ORF">JZK55_17020</name>
</gene>
<proteinExistence type="predicted"/>
<dbReference type="KEGG" id="dtp:JZK55_17020"/>
<evidence type="ECO:0000313" key="1">
    <source>
        <dbReference type="EMBL" id="BCB96780.1"/>
    </source>
</evidence>
<dbReference type="EMBL" id="AP022873">
    <property type="protein sequence ID" value="BCB96780.1"/>
    <property type="molecule type" value="Genomic_DNA"/>
</dbReference>
<reference evidence="1 2" key="1">
    <citation type="submission" date="2020-03" db="EMBL/GenBank/DDBJ databases">
        <title>Complete genome sequences of two sulfur-disproportionating bacterial strains T55J and Mzg5.</title>
        <authorList>
            <person name="Umezawa K."/>
            <person name="Kojima H."/>
            <person name="Kato Y."/>
            <person name="Fukui M."/>
        </authorList>
    </citation>
    <scope>NUCLEOTIDE SEQUENCE [LARGE SCALE GENOMIC DNA]</scope>
    <source>
        <strain evidence="1 2">T55J</strain>
    </source>
</reference>
<dbReference type="Proteomes" id="UP000516360">
    <property type="component" value="Chromosome"/>
</dbReference>
<keyword evidence="2" id="KW-1185">Reference proteome</keyword>
<organism evidence="1 2">
    <name type="scientific">Dissulfurispira thermophila</name>
    <dbReference type="NCBI Taxonomy" id="2715679"/>
    <lineage>
        <taxon>Bacteria</taxon>
        <taxon>Pseudomonadati</taxon>
        <taxon>Nitrospirota</taxon>
        <taxon>Thermodesulfovibrionia</taxon>
        <taxon>Thermodesulfovibrionales</taxon>
        <taxon>Dissulfurispiraceae</taxon>
        <taxon>Dissulfurispira</taxon>
    </lineage>
</organism>
<accession>A0A7G1H1W7</accession>
<evidence type="ECO:0000313" key="2">
    <source>
        <dbReference type="Proteomes" id="UP000516360"/>
    </source>
</evidence>
<sequence length="78" mass="8188">MSNVMNLAIQITAIDMLSGIASRVKNSILSLGAAGQKVKNDFEQMQNSITKGLKAIAVSSYAMHKALPGVKAASDLQP</sequence>
<protein>
    <submittedName>
        <fullName evidence="1">Uncharacterized protein</fullName>
    </submittedName>
</protein>
<dbReference type="RefSeq" id="WP_203471958.1">
    <property type="nucleotide sequence ID" value="NZ_AP022873.1"/>
</dbReference>
<name>A0A7G1H1W7_9BACT</name>
<dbReference type="AlphaFoldDB" id="A0A7G1H1W7"/>